<keyword evidence="2" id="KW-0472">Membrane</keyword>
<evidence type="ECO:0000256" key="2">
    <source>
        <dbReference type="SAM" id="Phobius"/>
    </source>
</evidence>
<reference evidence="3" key="2">
    <citation type="submission" date="2020-02" db="EMBL/GenBank/DDBJ databases">
        <authorList>
            <person name="Matsumoto Y."/>
            <person name="Kinjo T."/>
            <person name="Motooka D."/>
            <person name="Nabeya D."/>
            <person name="Jung N."/>
            <person name="Uechi K."/>
            <person name="Horii T."/>
            <person name="Iida T."/>
            <person name="Fujita J."/>
            <person name="Nakamura S."/>
        </authorList>
    </citation>
    <scope>NUCLEOTIDE SEQUENCE</scope>
    <source>
        <strain evidence="3">JCM 18565</strain>
    </source>
</reference>
<dbReference type="EMBL" id="JAUFSA010000001">
    <property type="protein sequence ID" value="MDP7737154.1"/>
    <property type="molecule type" value="Genomic_DNA"/>
</dbReference>
<keyword evidence="2" id="KW-1133">Transmembrane helix</keyword>
<gene>
    <name evidence="3" type="ORF">MPRG_03540</name>
    <name evidence="4" type="ORF">QXL92_20625</name>
</gene>
<dbReference type="KEGG" id="mpag:C0J29_04340"/>
<accession>A0A386U0W6</accession>
<name>A0A386U0W6_9MYCO</name>
<reference evidence="3 5" key="1">
    <citation type="journal article" date="2019" name="Emerg. Microbes Infect.">
        <title>Comprehensive subspecies identification of 175 nontuberculous mycobacteria species based on 7547 genomic profiles.</title>
        <authorList>
            <person name="Matsumoto Y."/>
            <person name="Kinjo T."/>
            <person name="Motooka D."/>
            <person name="Nabeya D."/>
            <person name="Jung N."/>
            <person name="Uechi K."/>
            <person name="Horii T."/>
            <person name="Iida T."/>
            <person name="Fujita J."/>
            <person name="Nakamura S."/>
        </authorList>
    </citation>
    <scope>NUCLEOTIDE SEQUENCE [LARGE SCALE GENOMIC DNA]</scope>
    <source>
        <strain evidence="3 5">JCM 18565</strain>
    </source>
</reference>
<feature type="region of interest" description="Disordered" evidence="1">
    <location>
        <begin position="1"/>
        <end position="96"/>
    </location>
</feature>
<dbReference type="EMBL" id="BLKX01000001">
    <property type="protein sequence ID" value="GFG77078.1"/>
    <property type="molecule type" value="Genomic_DNA"/>
</dbReference>
<dbReference type="Proteomes" id="UP001229081">
    <property type="component" value="Unassembled WGS sequence"/>
</dbReference>
<keyword evidence="2" id="KW-0812">Transmembrane</keyword>
<dbReference type="RefSeq" id="WP_065164816.1">
    <property type="nucleotide sequence ID" value="NZ_BLKX01000001.1"/>
</dbReference>
<reference evidence="4" key="3">
    <citation type="submission" date="2023-06" db="EMBL/GenBank/DDBJ databases">
        <title>Identification of two novel mycobacterium reveal diversities and complexities of Mycobacterium gordonae clade.</title>
        <authorList>
            <person name="Matsumoto Y."/>
            <person name="Nakamura S."/>
            <person name="Motooka D."/>
            <person name="Fukushima K."/>
        </authorList>
    </citation>
    <scope>NUCLEOTIDE SEQUENCE</scope>
    <source>
        <strain evidence="4">TY812</strain>
    </source>
</reference>
<protein>
    <recommendedName>
        <fullName evidence="7">Transmembrane protein</fullName>
    </recommendedName>
</protein>
<feature type="transmembrane region" description="Helical" evidence="2">
    <location>
        <begin position="114"/>
        <end position="137"/>
    </location>
</feature>
<evidence type="ECO:0000313" key="6">
    <source>
        <dbReference type="Proteomes" id="UP001229081"/>
    </source>
</evidence>
<feature type="transmembrane region" description="Helical" evidence="2">
    <location>
        <begin position="143"/>
        <end position="164"/>
    </location>
</feature>
<feature type="transmembrane region" description="Helical" evidence="2">
    <location>
        <begin position="171"/>
        <end position="194"/>
    </location>
</feature>
<keyword evidence="5" id="KW-1185">Reference proteome</keyword>
<evidence type="ECO:0000256" key="1">
    <source>
        <dbReference type="SAM" id="MobiDB-lite"/>
    </source>
</evidence>
<evidence type="ECO:0000313" key="5">
    <source>
        <dbReference type="Proteomes" id="UP000465240"/>
    </source>
</evidence>
<comment type="caution">
    <text evidence="4">The sequence shown here is derived from an EMBL/GenBank/DDBJ whole genome shotgun (WGS) entry which is preliminary data.</text>
</comment>
<evidence type="ECO:0000313" key="3">
    <source>
        <dbReference type="EMBL" id="GFG77078.1"/>
    </source>
</evidence>
<proteinExistence type="predicted"/>
<evidence type="ECO:0008006" key="7">
    <source>
        <dbReference type="Google" id="ProtNLM"/>
    </source>
</evidence>
<evidence type="ECO:0000313" key="4">
    <source>
        <dbReference type="EMBL" id="MDP7737154.1"/>
    </source>
</evidence>
<dbReference type="Proteomes" id="UP000465240">
    <property type="component" value="Unassembled WGS sequence"/>
</dbReference>
<organism evidence="4 6">
    <name type="scientific">Mycobacterium paragordonae</name>
    <dbReference type="NCBI Taxonomy" id="1389713"/>
    <lineage>
        <taxon>Bacteria</taxon>
        <taxon>Bacillati</taxon>
        <taxon>Actinomycetota</taxon>
        <taxon>Actinomycetes</taxon>
        <taxon>Mycobacteriales</taxon>
        <taxon>Mycobacteriaceae</taxon>
        <taxon>Mycobacterium</taxon>
    </lineage>
</organism>
<feature type="compositionally biased region" description="Basic and acidic residues" evidence="1">
    <location>
        <begin position="1"/>
        <end position="12"/>
    </location>
</feature>
<dbReference type="AlphaFoldDB" id="A0A386U0W6"/>
<sequence>MAEKKAEQDRESSPGTEPFVPDFDSGEVPVAPTYDAGEPSVPFVPDFDTDSQPFLPLTGLDEEPVKKSEPAPAGEELAPVPPAAVTQPDAATGSEAPGPIAVPGRYLYLKWWKFVLVLFGVWFFAAVFGLSLFYWWYHTIDKTPPVFATFVYVVACVAAGLILAMVESKPLVAALAIAVMSAPFASVAAAAPLYGSYYCERITTPCVMGVLPE</sequence>